<dbReference type="PANTHER" id="PTHR31005">
    <property type="entry name" value="DUF4139 DOMAIN-CONTAINING PROTEIN"/>
    <property type="match status" value="1"/>
</dbReference>
<evidence type="ECO:0000256" key="1">
    <source>
        <dbReference type="SAM" id="Coils"/>
    </source>
</evidence>
<dbReference type="PANTHER" id="PTHR31005:SF8">
    <property type="entry name" value="DUF4139 DOMAIN-CONTAINING PROTEIN"/>
    <property type="match status" value="1"/>
</dbReference>
<feature type="non-terminal residue" evidence="3">
    <location>
        <position position="154"/>
    </location>
</feature>
<name>A0ABM0ML85_SACKO</name>
<reference evidence="3" key="1">
    <citation type="submission" date="2025-08" db="UniProtKB">
        <authorList>
            <consortium name="RefSeq"/>
        </authorList>
    </citation>
    <scope>IDENTIFICATION</scope>
    <source>
        <tissue evidence="3">Testes</tissue>
    </source>
</reference>
<feature type="coiled-coil region" evidence="1">
    <location>
        <begin position="114"/>
        <end position="141"/>
    </location>
</feature>
<dbReference type="InterPro" id="IPR011935">
    <property type="entry name" value="CHP02231"/>
</dbReference>
<organism evidence="2 3">
    <name type="scientific">Saccoglossus kowalevskii</name>
    <name type="common">Acorn worm</name>
    <dbReference type="NCBI Taxonomy" id="10224"/>
    <lineage>
        <taxon>Eukaryota</taxon>
        <taxon>Metazoa</taxon>
        <taxon>Hemichordata</taxon>
        <taxon>Enteropneusta</taxon>
        <taxon>Harrimaniidae</taxon>
        <taxon>Saccoglossus</taxon>
    </lineage>
</organism>
<dbReference type="Proteomes" id="UP000694865">
    <property type="component" value="Unplaced"/>
</dbReference>
<sequence length="154" mass="17464">MTCFHYRVEGKGAAVINEVTYNSKYVSTADTKNDDRVSHYKVKLADLQKEKKALEAKKHRLQKQRTVLDGFADNLMKPSTVTDKEGTQASLTRVLDRDLLEGMTGFFDLYENQAQKLDASLHQLTMDMEALDEEIVAVTKNINQIDSSKDGFQE</sequence>
<dbReference type="RefSeq" id="XP_006820776.1">
    <property type="nucleotide sequence ID" value="XM_006820713.1"/>
</dbReference>
<feature type="coiled-coil region" evidence="1">
    <location>
        <begin position="37"/>
        <end position="64"/>
    </location>
</feature>
<keyword evidence="2" id="KW-1185">Reference proteome</keyword>
<keyword evidence="1" id="KW-0175">Coiled coil</keyword>
<protein>
    <submittedName>
        <fullName evidence="3">Uncharacterized protein LOC102807850</fullName>
    </submittedName>
</protein>
<evidence type="ECO:0000313" key="3">
    <source>
        <dbReference type="RefSeq" id="XP_006820776.1"/>
    </source>
</evidence>
<gene>
    <name evidence="3" type="primary">LOC102807850</name>
</gene>
<proteinExistence type="predicted"/>
<evidence type="ECO:0000313" key="2">
    <source>
        <dbReference type="Proteomes" id="UP000694865"/>
    </source>
</evidence>
<dbReference type="GeneID" id="102807850"/>
<accession>A0ABM0ML85</accession>